<proteinExistence type="predicted"/>
<dbReference type="Pfam" id="PF00753">
    <property type="entry name" value="Lactamase_B"/>
    <property type="match status" value="1"/>
</dbReference>
<evidence type="ECO:0000259" key="2">
    <source>
        <dbReference type="SMART" id="SM00849"/>
    </source>
</evidence>
<name>A0A6G9YQW5_9NOCA</name>
<dbReference type="GO" id="GO:0016787">
    <property type="term" value="F:hydrolase activity"/>
    <property type="evidence" value="ECO:0007669"/>
    <property type="project" value="UniProtKB-KW"/>
</dbReference>
<dbReference type="SMART" id="SM00849">
    <property type="entry name" value="Lactamase_B"/>
    <property type="match status" value="1"/>
</dbReference>
<dbReference type="Gene3D" id="3.60.15.10">
    <property type="entry name" value="Ribonuclease Z/Hydroxyacylglutathione hydrolase-like"/>
    <property type="match status" value="1"/>
</dbReference>
<dbReference type="AlphaFoldDB" id="A0A6G9YQW5"/>
<dbReference type="InterPro" id="IPR001279">
    <property type="entry name" value="Metallo-B-lactamas"/>
</dbReference>
<reference evidence="3 4" key="1">
    <citation type="journal article" date="2019" name="ACS Chem. Biol.">
        <title>Identification and Mobilization of a Cryptic Antibiotic Biosynthesis Gene Locus from a Human-Pathogenic Nocardia Isolate.</title>
        <authorList>
            <person name="Herisse M."/>
            <person name="Ishida K."/>
            <person name="Porter J.L."/>
            <person name="Howden B."/>
            <person name="Hertweck C."/>
            <person name="Stinear T.P."/>
            <person name="Pidot S.J."/>
        </authorList>
    </citation>
    <scope>NUCLEOTIDE SEQUENCE [LARGE SCALE GENOMIC DNA]</scope>
    <source>
        <strain evidence="3 4">AUSMDU00012717</strain>
    </source>
</reference>
<feature type="signal peptide" evidence="1">
    <location>
        <begin position="1"/>
        <end position="28"/>
    </location>
</feature>
<evidence type="ECO:0000256" key="1">
    <source>
        <dbReference type="SAM" id="SignalP"/>
    </source>
</evidence>
<organism evidence="3 4">
    <name type="scientific">Nocardia arthritidis</name>
    <dbReference type="NCBI Taxonomy" id="228602"/>
    <lineage>
        <taxon>Bacteria</taxon>
        <taxon>Bacillati</taxon>
        <taxon>Actinomycetota</taxon>
        <taxon>Actinomycetes</taxon>
        <taxon>Mycobacteriales</taxon>
        <taxon>Nocardiaceae</taxon>
        <taxon>Nocardia</taxon>
    </lineage>
</organism>
<dbReference type="EMBL" id="CP046172">
    <property type="protein sequence ID" value="QIS15602.1"/>
    <property type="molecule type" value="Genomic_DNA"/>
</dbReference>
<sequence length="346" mass="37778">MNASASSARCALSTAATTAWMASSSAVADVMPAILQPRVWFRSTVTPLEFGYRQAPCPAKAFRRRTGLGCTRKRGAMWKICTTCGVEHDAAAEVCRICADERQWVPAEGQQWTTLAELAATEHRVEVRELEPDLFGLTTAPNIGIGQQALLVRTPEGNLLWDPTAYVDDEAVRRVRELGDAVAIVASHPHMYGVQVAWSHALGGVPVLVAAPDMEWVARPDPVIRPWSGQVDLLPGVILRQVGGHFPGSAVVHWSAGAGGRGVLFSADTIKANPDRVTVSFLRSYPNRIPLSAAVVDRITKSVEEFEFDRLYDNFGMTIDTDARAAVRRSADRHIAWVRGDFDHLT</sequence>
<dbReference type="SUPFAM" id="SSF56281">
    <property type="entry name" value="Metallo-hydrolase/oxidoreductase"/>
    <property type="match status" value="1"/>
</dbReference>
<dbReference type="PANTHER" id="PTHR36839">
    <property type="entry name" value="METALLO-BETA-LACTAMASE FAMILY PROTEIN (AFU_ORTHOLOGUE AFUA_5G12770)"/>
    <property type="match status" value="1"/>
</dbReference>
<keyword evidence="1" id="KW-0732">Signal</keyword>
<feature type="chain" id="PRO_5039620722" evidence="1">
    <location>
        <begin position="29"/>
        <end position="346"/>
    </location>
</feature>
<keyword evidence="4" id="KW-1185">Reference proteome</keyword>
<dbReference type="KEGG" id="nah:F5544_38905"/>
<dbReference type="InterPro" id="IPR036866">
    <property type="entry name" value="RibonucZ/Hydroxyglut_hydro"/>
</dbReference>
<evidence type="ECO:0000313" key="4">
    <source>
        <dbReference type="Proteomes" id="UP000503540"/>
    </source>
</evidence>
<feature type="domain" description="Metallo-beta-lactamase" evidence="2">
    <location>
        <begin position="146"/>
        <end position="310"/>
    </location>
</feature>
<dbReference type="PANTHER" id="PTHR36839:SF1">
    <property type="entry name" value="METALLO-BETA-LACTAMASE FAMILY PROTEIN (AFU_ORTHOLOGUE AFUA_5G12770)"/>
    <property type="match status" value="1"/>
</dbReference>
<keyword evidence="3" id="KW-0378">Hydrolase</keyword>
<accession>A0A6G9YQW5</accession>
<protein>
    <submittedName>
        <fullName evidence="3">MBL fold metallo-hydrolase</fullName>
    </submittedName>
</protein>
<evidence type="ECO:0000313" key="3">
    <source>
        <dbReference type="EMBL" id="QIS15602.1"/>
    </source>
</evidence>
<dbReference type="Proteomes" id="UP000503540">
    <property type="component" value="Chromosome"/>
</dbReference>
<gene>
    <name evidence="3" type="ORF">F5544_38905</name>
</gene>